<dbReference type="Proteomes" id="UP000182259">
    <property type="component" value="Chromosome I"/>
</dbReference>
<dbReference type="InterPro" id="IPR003697">
    <property type="entry name" value="Maf-like"/>
</dbReference>
<dbReference type="PANTHER" id="PTHR43213:SF5">
    <property type="entry name" value="BIFUNCTIONAL DTTP_UTP PYROPHOSPHATASE_METHYLTRANSFERASE PROTEIN-RELATED"/>
    <property type="match status" value="1"/>
</dbReference>
<evidence type="ECO:0000256" key="1">
    <source>
        <dbReference type="ARBA" id="ARBA00001968"/>
    </source>
</evidence>
<sequence>MFDHPLFQKLQNYQFVLGSSSPRRKEILAANLNISNFIVVKSTFEENLSKQNTLAIDYVTATADHKIDSIVTQLLPGKLYVLLVADTVVSCGGHIFEKPGTRETQMEMLRHYRSHPNDIQVITAIQVCEIDSSLRVISRLLDCEITTLKFNAQLSDTQLQYYVNSEEGIDVAGGFKYQCLGSLLFSGIEGDYFNVVGLPAAKTFYLLDRLLS</sequence>
<reference evidence="3 4" key="1">
    <citation type="submission" date="2016-10" db="EMBL/GenBank/DDBJ databases">
        <authorList>
            <person name="de Groot N.N."/>
        </authorList>
    </citation>
    <scope>NUCLEOTIDE SEQUENCE [LARGE SCALE GENOMIC DNA]</scope>
    <source>
        <strain evidence="3 4">PYCC 4715</strain>
    </source>
</reference>
<gene>
    <name evidence="3" type="ORF">SAMEA4029009_CIC11G00000000701</name>
</gene>
<dbReference type="HAMAP" id="MF_00528">
    <property type="entry name" value="Maf"/>
    <property type="match status" value="1"/>
</dbReference>
<dbReference type="EMBL" id="LT635764">
    <property type="protein sequence ID" value="SGZ48440.1"/>
    <property type="molecule type" value="Genomic_DNA"/>
</dbReference>
<dbReference type="Gene3D" id="3.90.950.10">
    <property type="match status" value="1"/>
</dbReference>
<evidence type="ECO:0000256" key="2">
    <source>
        <dbReference type="ARBA" id="ARBA00022801"/>
    </source>
</evidence>
<dbReference type="InterPro" id="IPR029001">
    <property type="entry name" value="ITPase-like_fam"/>
</dbReference>
<dbReference type="GO" id="GO:0047429">
    <property type="term" value="F:nucleoside triphosphate diphosphatase activity"/>
    <property type="evidence" value="ECO:0007669"/>
    <property type="project" value="InterPro"/>
</dbReference>
<protein>
    <submittedName>
        <fullName evidence="3">CIC11C00000000701</fullName>
    </submittedName>
</protein>
<dbReference type="PANTHER" id="PTHR43213">
    <property type="entry name" value="BIFUNCTIONAL DTTP/UTP PYROPHOSPHATASE/METHYLTRANSFERASE PROTEIN-RELATED"/>
    <property type="match status" value="1"/>
</dbReference>
<dbReference type="CDD" id="cd00555">
    <property type="entry name" value="Maf"/>
    <property type="match status" value="1"/>
</dbReference>
<organism evidence="3 4">
    <name type="scientific">Sungouiella intermedia</name>
    <dbReference type="NCBI Taxonomy" id="45354"/>
    <lineage>
        <taxon>Eukaryota</taxon>
        <taxon>Fungi</taxon>
        <taxon>Dikarya</taxon>
        <taxon>Ascomycota</taxon>
        <taxon>Saccharomycotina</taxon>
        <taxon>Pichiomycetes</taxon>
        <taxon>Metschnikowiaceae</taxon>
        <taxon>Sungouiella</taxon>
    </lineage>
</organism>
<evidence type="ECO:0000313" key="4">
    <source>
        <dbReference type="Proteomes" id="UP000182259"/>
    </source>
</evidence>
<accession>A0A1L0BBX9</accession>
<dbReference type="PIRSF" id="PIRSF006305">
    <property type="entry name" value="Maf"/>
    <property type="match status" value="1"/>
</dbReference>
<keyword evidence="2" id="KW-0378">Hydrolase</keyword>
<dbReference type="NCBIfam" id="TIGR00172">
    <property type="entry name" value="maf"/>
    <property type="match status" value="1"/>
</dbReference>
<dbReference type="Pfam" id="PF02545">
    <property type="entry name" value="Maf"/>
    <property type="match status" value="1"/>
</dbReference>
<name>A0A1L0BBX9_9ASCO</name>
<proteinExistence type="inferred from homology"/>
<dbReference type="AlphaFoldDB" id="A0A1L0BBX9"/>
<comment type="cofactor">
    <cofactor evidence="1">
        <name>a divalent metal cation</name>
        <dbReference type="ChEBI" id="CHEBI:60240"/>
    </cofactor>
</comment>
<evidence type="ECO:0000313" key="3">
    <source>
        <dbReference type="EMBL" id="SGZ48440.1"/>
    </source>
</evidence>
<dbReference type="SUPFAM" id="SSF52972">
    <property type="entry name" value="ITPase-like"/>
    <property type="match status" value="1"/>
</dbReference>